<gene>
    <name evidence="1" type="ORF">IO99_07090</name>
</gene>
<name>A0A084JDH5_9CLOT</name>
<keyword evidence="2" id="KW-1185">Reference proteome</keyword>
<evidence type="ECO:0008006" key="3">
    <source>
        <dbReference type="Google" id="ProtNLM"/>
    </source>
</evidence>
<protein>
    <recommendedName>
        <fullName evidence="3">GntR family transcriptional regulator</fullName>
    </recommendedName>
</protein>
<comment type="caution">
    <text evidence="1">The sequence shown here is derived from an EMBL/GenBank/DDBJ whole genome shotgun (WGS) entry which is preliminary data.</text>
</comment>
<accession>A0A084JDH5</accession>
<organism evidence="1 2">
    <name type="scientific">Clostridium sulfidigenes</name>
    <dbReference type="NCBI Taxonomy" id="318464"/>
    <lineage>
        <taxon>Bacteria</taxon>
        <taxon>Bacillati</taxon>
        <taxon>Bacillota</taxon>
        <taxon>Clostridia</taxon>
        <taxon>Eubacteriales</taxon>
        <taxon>Clostridiaceae</taxon>
        <taxon>Clostridium</taxon>
    </lineage>
</organism>
<dbReference type="EMBL" id="JPMD01000015">
    <property type="protein sequence ID" value="KEZ87009.1"/>
    <property type="molecule type" value="Genomic_DNA"/>
</dbReference>
<dbReference type="InterPro" id="IPR036388">
    <property type="entry name" value="WH-like_DNA-bd_sf"/>
</dbReference>
<proteinExistence type="predicted"/>
<reference evidence="1 2" key="1">
    <citation type="submission" date="2014-07" db="EMBL/GenBank/DDBJ databases">
        <title>Draft genome of Clostridium sulfidigenes 113A isolated from sediments associated with methane hydrate from Krishna Godavari basin.</title>
        <authorList>
            <person name="Honkalas V.S."/>
            <person name="Dabir A.P."/>
            <person name="Arora P."/>
            <person name="Dhakephalkar P.K."/>
        </authorList>
    </citation>
    <scope>NUCLEOTIDE SEQUENCE [LARGE SCALE GENOMIC DNA]</scope>
    <source>
        <strain evidence="1 2">113A</strain>
    </source>
</reference>
<sequence length="124" mass="13872">MKIDVNSLVPIYVQIANAIEDDILSGTLEESGTCYSQLVIAKELTVNPATAAKGINLLVGRGILEKQRGLAMIITPNAKKKIMNRRKNETFEKLVKDLVNTAKKLDLSQDYVLETIKKHYKEDK</sequence>
<dbReference type="RefSeq" id="WP_035131671.1">
    <property type="nucleotide sequence ID" value="NZ_JBQHQR010000013.1"/>
</dbReference>
<dbReference type="eggNOG" id="COG1725">
    <property type="taxonomic scope" value="Bacteria"/>
</dbReference>
<dbReference type="Gene3D" id="1.10.10.10">
    <property type="entry name" value="Winged helix-like DNA-binding domain superfamily/Winged helix DNA-binding domain"/>
    <property type="match status" value="1"/>
</dbReference>
<dbReference type="PANTHER" id="PTHR38445">
    <property type="entry name" value="HTH-TYPE TRANSCRIPTIONAL REPRESSOR YTRA"/>
    <property type="match status" value="1"/>
</dbReference>
<dbReference type="Proteomes" id="UP000028542">
    <property type="component" value="Unassembled WGS sequence"/>
</dbReference>
<evidence type="ECO:0000313" key="1">
    <source>
        <dbReference type="EMBL" id="KEZ87009.1"/>
    </source>
</evidence>
<dbReference type="SUPFAM" id="SSF46785">
    <property type="entry name" value="Winged helix' DNA-binding domain"/>
    <property type="match status" value="1"/>
</dbReference>
<dbReference type="PANTHER" id="PTHR38445:SF9">
    <property type="entry name" value="HTH-TYPE TRANSCRIPTIONAL REPRESSOR YTRA"/>
    <property type="match status" value="1"/>
</dbReference>
<evidence type="ECO:0000313" key="2">
    <source>
        <dbReference type="Proteomes" id="UP000028542"/>
    </source>
</evidence>
<dbReference type="STRING" id="318464.IO99_07090"/>
<dbReference type="AlphaFoldDB" id="A0A084JDH5"/>
<dbReference type="InterPro" id="IPR036390">
    <property type="entry name" value="WH_DNA-bd_sf"/>
</dbReference>